<name>A0ABV9UG39_9ACTN</name>
<proteinExistence type="predicted"/>
<dbReference type="PROSITE" id="PS00301">
    <property type="entry name" value="G_TR_1"/>
    <property type="match status" value="1"/>
</dbReference>
<evidence type="ECO:0000256" key="2">
    <source>
        <dbReference type="ARBA" id="ARBA00022917"/>
    </source>
</evidence>
<evidence type="ECO:0000256" key="1">
    <source>
        <dbReference type="ARBA" id="ARBA00022741"/>
    </source>
</evidence>
<dbReference type="PRINTS" id="PR01037">
    <property type="entry name" value="TCRTETOQM"/>
</dbReference>
<dbReference type="SUPFAM" id="SSF54980">
    <property type="entry name" value="EF-G C-terminal domain-like"/>
    <property type="match status" value="2"/>
</dbReference>
<dbReference type="Pfam" id="PF00009">
    <property type="entry name" value="GTP_EFTU"/>
    <property type="match status" value="1"/>
</dbReference>
<keyword evidence="1" id="KW-0547">Nucleotide-binding</keyword>
<dbReference type="SUPFAM" id="SSF52540">
    <property type="entry name" value="P-loop containing nucleoside triphosphate hydrolases"/>
    <property type="match status" value="1"/>
</dbReference>
<dbReference type="Gene3D" id="3.30.70.870">
    <property type="entry name" value="Elongation Factor G (Translational Gtpase), domain 3"/>
    <property type="match status" value="1"/>
</dbReference>
<reference evidence="7" key="1">
    <citation type="journal article" date="2019" name="Int. J. Syst. Evol. Microbiol.">
        <title>The Global Catalogue of Microorganisms (GCM) 10K type strain sequencing project: providing services to taxonomists for standard genome sequencing and annotation.</title>
        <authorList>
            <consortium name="The Broad Institute Genomics Platform"/>
            <consortium name="The Broad Institute Genome Sequencing Center for Infectious Disease"/>
            <person name="Wu L."/>
            <person name="Ma J."/>
        </authorList>
    </citation>
    <scope>NUCLEOTIDE SEQUENCE [LARGE SCALE GENOMIC DNA]</scope>
    <source>
        <strain evidence="7">CCM 7224</strain>
    </source>
</reference>
<gene>
    <name evidence="6" type="ORF">ACFPFX_04110</name>
</gene>
<keyword evidence="3" id="KW-0342">GTP-binding</keyword>
<dbReference type="NCBIfam" id="TIGR00231">
    <property type="entry name" value="small_GTP"/>
    <property type="match status" value="1"/>
</dbReference>
<organism evidence="6 7">
    <name type="scientific">Streptomyces mauvecolor</name>
    <dbReference type="NCBI Taxonomy" id="58345"/>
    <lineage>
        <taxon>Bacteria</taxon>
        <taxon>Bacillati</taxon>
        <taxon>Actinomycetota</taxon>
        <taxon>Actinomycetes</taxon>
        <taxon>Kitasatosporales</taxon>
        <taxon>Streptomycetaceae</taxon>
        <taxon>Streptomyces</taxon>
    </lineage>
</organism>
<sequence length="640" mass="68098">MRPTRTLNIGILAHVDAGKTSLTERLLFDTGTIDRLGSVDAGSTQTDTNAIERQRGITVHSAVASFRVGDTQVNLIDTPGHSDFIAEVERALGVLDGAVLVLSAVEGVQAQTRILMRTLRESRLPTLIFVNKIDRAGARTEALLADIRRRLTPHIVAMTAVRNAGTKAATASPKPYDTEFTTAVGELLADHDDELLARVVDGPPPTPAELGKALADQTARALVHPVHFGSAIGGQGIEALINAMVTLIPAPQPNPTAPPRGTVFAVERDAATGHKTAYLRLFEGEVKVRQTLTFTTPTGTHTGRLTSLSIVGADPGPALTPGNIGKLRGLPDIRVGDHLGHPGHPNEPGPRFAAPTLQSVVRPRDPGTATAARLDAALKDLAEQDPLIRARTEPGGATSVFLYGEVQKEVIAATLADTYGIEAVFEPSRTVHTERPTTTGEFAGEMHRGPAPTGHWATVGLRVEPAPYGSGNTFRYETELGALPRAFHQAVEETVHDALRTGPLGWAVTDCAVTLVRSGFDSVMSTAGDFRALTRIVLEGALHDAGTTLYEPYRTFELEIPPASLATVTGRLTSLGALIEESAAAAGGWLLRGTVAARRVAAIERRLPGLTHGEAVWWSRPAKDRPAPRPTDHRPPRADR</sequence>
<dbReference type="InterPro" id="IPR009000">
    <property type="entry name" value="Transl_B-barrel_sf"/>
</dbReference>
<dbReference type="EMBL" id="JBHSIZ010000003">
    <property type="protein sequence ID" value="MFC4955478.1"/>
    <property type="molecule type" value="Genomic_DNA"/>
</dbReference>
<comment type="caution">
    <text evidence="6">The sequence shown here is derived from an EMBL/GenBank/DDBJ whole genome shotgun (WGS) entry which is preliminary data.</text>
</comment>
<dbReference type="Gene3D" id="3.40.50.300">
    <property type="entry name" value="P-loop containing nucleotide triphosphate hydrolases"/>
    <property type="match status" value="1"/>
</dbReference>
<dbReference type="InterPro" id="IPR027417">
    <property type="entry name" value="P-loop_NTPase"/>
</dbReference>
<evidence type="ECO:0000259" key="5">
    <source>
        <dbReference type="PROSITE" id="PS51722"/>
    </source>
</evidence>
<protein>
    <submittedName>
        <fullName evidence="6">GTP-binding protein</fullName>
    </submittedName>
</protein>
<evidence type="ECO:0000256" key="4">
    <source>
        <dbReference type="SAM" id="MobiDB-lite"/>
    </source>
</evidence>
<dbReference type="RefSeq" id="WP_344370614.1">
    <property type="nucleotide sequence ID" value="NZ_BAAASQ010000002.1"/>
</dbReference>
<dbReference type="InterPro" id="IPR014721">
    <property type="entry name" value="Ribsml_uS5_D2-typ_fold_subgr"/>
</dbReference>
<dbReference type="PANTHER" id="PTHR43261:SF1">
    <property type="entry name" value="RIBOSOME-RELEASING FACTOR 2, MITOCHONDRIAL"/>
    <property type="match status" value="1"/>
</dbReference>
<dbReference type="CDD" id="cd04168">
    <property type="entry name" value="TetM_like"/>
    <property type="match status" value="1"/>
</dbReference>
<dbReference type="PANTHER" id="PTHR43261">
    <property type="entry name" value="TRANSLATION ELONGATION FACTOR G-RELATED"/>
    <property type="match status" value="1"/>
</dbReference>
<dbReference type="Gene3D" id="3.30.230.10">
    <property type="match status" value="1"/>
</dbReference>
<feature type="domain" description="Tr-type G" evidence="5">
    <location>
        <begin position="4"/>
        <end position="252"/>
    </location>
</feature>
<dbReference type="Pfam" id="PF03764">
    <property type="entry name" value="EFG_IV"/>
    <property type="match status" value="1"/>
</dbReference>
<dbReference type="InterPro" id="IPR035647">
    <property type="entry name" value="EFG_III/V"/>
</dbReference>
<evidence type="ECO:0000313" key="7">
    <source>
        <dbReference type="Proteomes" id="UP001595834"/>
    </source>
</evidence>
<dbReference type="SUPFAM" id="SSF50447">
    <property type="entry name" value="Translation proteins"/>
    <property type="match status" value="1"/>
</dbReference>
<keyword evidence="7" id="KW-1185">Reference proteome</keyword>
<dbReference type="SMART" id="SM00889">
    <property type="entry name" value="EFG_IV"/>
    <property type="match status" value="1"/>
</dbReference>
<dbReference type="InterPro" id="IPR005517">
    <property type="entry name" value="Transl_elong_EFG/EF2_IV"/>
</dbReference>
<evidence type="ECO:0000256" key="3">
    <source>
        <dbReference type="ARBA" id="ARBA00023134"/>
    </source>
</evidence>
<dbReference type="Gene3D" id="2.40.30.10">
    <property type="entry name" value="Translation factors"/>
    <property type="match status" value="1"/>
</dbReference>
<keyword evidence="2" id="KW-0648">Protein biosynthesis</keyword>
<feature type="compositionally biased region" description="Basic and acidic residues" evidence="4">
    <location>
        <begin position="621"/>
        <end position="640"/>
    </location>
</feature>
<dbReference type="SUPFAM" id="SSF54211">
    <property type="entry name" value="Ribosomal protein S5 domain 2-like"/>
    <property type="match status" value="1"/>
</dbReference>
<dbReference type="InterPro" id="IPR005225">
    <property type="entry name" value="Small_GTP-bd"/>
</dbReference>
<dbReference type="InterPro" id="IPR020568">
    <property type="entry name" value="Ribosomal_Su5_D2-typ_SF"/>
</dbReference>
<accession>A0ABV9UG39</accession>
<dbReference type="PRINTS" id="PR00315">
    <property type="entry name" value="ELONGATNFCT"/>
</dbReference>
<dbReference type="Proteomes" id="UP001595834">
    <property type="component" value="Unassembled WGS sequence"/>
</dbReference>
<feature type="region of interest" description="Disordered" evidence="4">
    <location>
        <begin position="618"/>
        <end position="640"/>
    </location>
</feature>
<evidence type="ECO:0000313" key="6">
    <source>
        <dbReference type="EMBL" id="MFC4955478.1"/>
    </source>
</evidence>
<dbReference type="InterPro" id="IPR031157">
    <property type="entry name" value="G_TR_CS"/>
</dbReference>
<dbReference type="PROSITE" id="PS51722">
    <property type="entry name" value="G_TR_2"/>
    <property type="match status" value="1"/>
</dbReference>
<dbReference type="InterPro" id="IPR000795">
    <property type="entry name" value="T_Tr_GTP-bd_dom"/>
</dbReference>